<evidence type="ECO:0000313" key="1">
    <source>
        <dbReference type="EMBL" id="KAH6646763.1"/>
    </source>
</evidence>
<accession>A0A9P8RIP6</accession>
<protein>
    <submittedName>
        <fullName evidence="1">Uncharacterized protein</fullName>
    </submittedName>
</protein>
<reference evidence="1" key="1">
    <citation type="journal article" date="2021" name="Nat. Commun.">
        <title>Genetic determinants of endophytism in the Arabidopsis root mycobiome.</title>
        <authorList>
            <person name="Mesny F."/>
            <person name="Miyauchi S."/>
            <person name="Thiergart T."/>
            <person name="Pickel B."/>
            <person name="Atanasova L."/>
            <person name="Karlsson M."/>
            <person name="Huettel B."/>
            <person name="Barry K.W."/>
            <person name="Haridas S."/>
            <person name="Chen C."/>
            <person name="Bauer D."/>
            <person name="Andreopoulos W."/>
            <person name="Pangilinan J."/>
            <person name="LaButti K."/>
            <person name="Riley R."/>
            <person name="Lipzen A."/>
            <person name="Clum A."/>
            <person name="Drula E."/>
            <person name="Henrissat B."/>
            <person name="Kohler A."/>
            <person name="Grigoriev I.V."/>
            <person name="Martin F.M."/>
            <person name="Hacquard S."/>
        </authorList>
    </citation>
    <scope>NUCLEOTIDE SEQUENCE</scope>
    <source>
        <strain evidence="1">MPI-SDFR-AT-0073</strain>
    </source>
</reference>
<dbReference type="PANTHER" id="PTHR42037">
    <property type="match status" value="1"/>
</dbReference>
<dbReference type="Pfam" id="PF14441">
    <property type="entry name" value="OTT_1508_deam"/>
    <property type="match status" value="1"/>
</dbReference>
<keyword evidence="2" id="KW-1185">Reference proteome</keyword>
<name>A0A9P8RIP6_9PEZI</name>
<comment type="caution">
    <text evidence="1">The sequence shown here is derived from an EMBL/GenBank/DDBJ whole genome shotgun (WGS) entry which is preliminary data.</text>
</comment>
<gene>
    <name evidence="1" type="ORF">BKA67DRAFT_611435</name>
</gene>
<dbReference type="GeneID" id="70134286"/>
<sequence length="515" mass="58785">MAPLRSSLTEIGKDVLTHFYQPVLLEMALTVVHQPYQYSTEYIPALQDDSLLSAEQAFQAFPGGDTVTAIAVLRNNGCPLYMVASNLRNGRELQSTTNFLYSLLDLIREQQVMNRKPLLKQVLWHILVFNFSRLKTYVKRLVQCLDDCLESTQLRRSTEAEQPCRELLVLRERASFSIDDESFQNDQNKVLCDCETLLKAIHGARGKNIDDAIKSQSSSGQAARPNPWHELRHYLGRLLSFRQAAEILISAFERWLSLFEDFEIVTIPSGLRMSRPLPRSNLTAAEIIYNMAEDEDEAESYLQQAQGLQSMGLEKIIQKKVNSRTFRPVVHAEVALHTHLLQAGANHPGQFWNDCKYTGGSKPTCRLCSYYFFGHRDKVSVRPTHENLYANWQFPDLLQPENRTAQRANKKLLMLMTELVRNDAKRTLDERCPRGKKHDSNTESAIPAYFNVGKPVSISEISSLLRLDEDTSVRQVNQYWSAEAERRKYGELVDNESDDDELGNAGASIKECWFG</sequence>
<dbReference type="OrthoDB" id="3251507at2759"/>
<organism evidence="1 2">
    <name type="scientific">Truncatella angustata</name>
    <dbReference type="NCBI Taxonomy" id="152316"/>
    <lineage>
        <taxon>Eukaryota</taxon>
        <taxon>Fungi</taxon>
        <taxon>Dikarya</taxon>
        <taxon>Ascomycota</taxon>
        <taxon>Pezizomycotina</taxon>
        <taxon>Sordariomycetes</taxon>
        <taxon>Xylariomycetidae</taxon>
        <taxon>Amphisphaeriales</taxon>
        <taxon>Sporocadaceae</taxon>
        <taxon>Truncatella</taxon>
    </lineage>
</organism>
<dbReference type="InterPro" id="IPR027796">
    <property type="entry name" value="OTT_1508_deam-like"/>
</dbReference>
<proteinExistence type="predicted"/>
<dbReference type="PANTHER" id="PTHR42037:SF1">
    <property type="match status" value="1"/>
</dbReference>
<evidence type="ECO:0000313" key="2">
    <source>
        <dbReference type="Proteomes" id="UP000758603"/>
    </source>
</evidence>
<dbReference type="EMBL" id="JAGPXC010000009">
    <property type="protein sequence ID" value="KAH6646763.1"/>
    <property type="molecule type" value="Genomic_DNA"/>
</dbReference>
<dbReference type="AlphaFoldDB" id="A0A9P8RIP6"/>
<dbReference type="RefSeq" id="XP_045953277.1">
    <property type="nucleotide sequence ID" value="XM_046105395.1"/>
</dbReference>
<dbReference type="Proteomes" id="UP000758603">
    <property type="component" value="Unassembled WGS sequence"/>
</dbReference>